<dbReference type="Gramene" id="TuG1812G0100002400.01.T01">
    <property type="protein sequence ID" value="TuG1812G0100002400.01.T01"/>
    <property type="gene ID" value="TuG1812G0100002400.01"/>
</dbReference>
<reference evidence="1" key="2">
    <citation type="submission" date="2018-03" db="EMBL/GenBank/DDBJ databases">
        <title>The Triticum urartu genome reveals the dynamic nature of wheat genome evolution.</title>
        <authorList>
            <person name="Ling H."/>
            <person name="Ma B."/>
            <person name="Shi X."/>
            <person name="Liu H."/>
            <person name="Dong L."/>
            <person name="Sun H."/>
            <person name="Cao Y."/>
            <person name="Gao Q."/>
            <person name="Zheng S."/>
            <person name="Li Y."/>
            <person name="Yu Y."/>
            <person name="Du H."/>
            <person name="Qi M."/>
            <person name="Li Y."/>
            <person name="Yu H."/>
            <person name="Cui Y."/>
            <person name="Wang N."/>
            <person name="Chen C."/>
            <person name="Wu H."/>
            <person name="Zhao Y."/>
            <person name="Zhang J."/>
            <person name="Li Y."/>
            <person name="Zhou W."/>
            <person name="Zhang B."/>
            <person name="Hu W."/>
            <person name="Eijk M."/>
            <person name="Tang J."/>
            <person name="Witsenboer H."/>
            <person name="Zhao S."/>
            <person name="Li Z."/>
            <person name="Zhang A."/>
            <person name="Wang D."/>
            <person name="Liang C."/>
        </authorList>
    </citation>
    <scope>NUCLEOTIDE SEQUENCE [LARGE SCALE GENOMIC DNA]</scope>
    <source>
        <strain evidence="1">cv. G1812</strain>
    </source>
</reference>
<evidence type="ECO:0000313" key="1">
    <source>
        <dbReference type="EnsemblPlants" id="TuG1812G0100002400.01.T01"/>
    </source>
</evidence>
<organism evidence="1 2">
    <name type="scientific">Triticum urartu</name>
    <name type="common">Red wild einkorn</name>
    <name type="synonym">Crithodium urartu</name>
    <dbReference type="NCBI Taxonomy" id="4572"/>
    <lineage>
        <taxon>Eukaryota</taxon>
        <taxon>Viridiplantae</taxon>
        <taxon>Streptophyta</taxon>
        <taxon>Embryophyta</taxon>
        <taxon>Tracheophyta</taxon>
        <taxon>Spermatophyta</taxon>
        <taxon>Magnoliopsida</taxon>
        <taxon>Liliopsida</taxon>
        <taxon>Poales</taxon>
        <taxon>Poaceae</taxon>
        <taxon>BOP clade</taxon>
        <taxon>Pooideae</taxon>
        <taxon>Triticodae</taxon>
        <taxon>Triticeae</taxon>
        <taxon>Triticinae</taxon>
        <taxon>Triticum</taxon>
    </lineage>
</organism>
<proteinExistence type="predicted"/>
<dbReference type="Proteomes" id="UP000015106">
    <property type="component" value="Chromosome 1"/>
</dbReference>
<keyword evidence="2" id="KW-1185">Reference proteome</keyword>
<dbReference type="AlphaFoldDB" id="A0A8R7K0A4"/>
<evidence type="ECO:0000313" key="2">
    <source>
        <dbReference type="Proteomes" id="UP000015106"/>
    </source>
</evidence>
<reference evidence="2" key="1">
    <citation type="journal article" date="2013" name="Nature">
        <title>Draft genome of the wheat A-genome progenitor Triticum urartu.</title>
        <authorList>
            <person name="Ling H.Q."/>
            <person name="Zhao S."/>
            <person name="Liu D."/>
            <person name="Wang J."/>
            <person name="Sun H."/>
            <person name="Zhang C."/>
            <person name="Fan H."/>
            <person name="Li D."/>
            <person name="Dong L."/>
            <person name="Tao Y."/>
            <person name="Gao C."/>
            <person name="Wu H."/>
            <person name="Li Y."/>
            <person name="Cui Y."/>
            <person name="Guo X."/>
            <person name="Zheng S."/>
            <person name="Wang B."/>
            <person name="Yu K."/>
            <person name="Liang Q."/>
            <person name="Yang W."/>
            <person name="Lou X."/>
            <person name="Chen J."/>
            <person name="Feng M."/>
            <person name="Jian J."/>
            <person name="Zhang X."/>
            <person name="Luo G."/>
            <person name="Jiang Y."/>
            <person name="Liu J."/>
            <person name="Wang Z."/>
            <person name="Sha Y."/>
            <person name="Zhang B."/>
            <person name="Wu H."/>
            <person name="Tang D."/>
            <person name="Shen Q."/>
            <person name="Xue P."/>
            <person name="Zou S."/>
            <person name="Wang X."/>
            <person name="Liu X."/>
            <person name="Wang F."/>
            <person name="Yang Y."/>
            <person name="An X."/>
            <person name="Dong Z."/>
            <person name="Zhang K."/>
            <person name="Zhang X."/>
            <person name="Luo M.C."/>
            <person name="Dvorak J."/>
            <person name="Tong Y."/>
            <person name="Wang J."/>
            <person name="Yang H."/>
            <person name="Li Z."/>
            <person name="Wang D."/>
            <person name="Zhang A."/>
            <person name="Wang J."/>
        </authorList>
    </citation>
    <scope>NUCLEOTIDE SEQUENCE</scope>
    <source>
        <strain evidence="2">cv. G1812</strain>
    </source>
</reference>
<reference evidence="1" key="3">
    <citation type="submission" date="2022-06" db="UniProtKB">
        <authorList>
            <consortium name="EnsemblPlants"/>
        </authorList>
    </citation>
    <scope>IDENTIFICATION</scope>
</reference>
<name>A0A8R7K0A4_TRIUA</name>
<sequence length="77" mass="8256">MTSHPAPSRRRWINAYSNLTYSNLILLSSSCRATCSSRWCSSNCIIQAGGDGGHCTRGHVYGNNNTPGNVVGDGQLI</sequence>
<protein>
    <submittedName>
        <fullName evidence="1">Uncharacterized protein</fullName>
    </submittedName>
</protein>
<dbReference type="EnsemblPlants" id="TuG1812G0100002400.01.T02">
    <property type="protein sequence ID" value="TuG1812G0100002400.01.T02"/>
    <property type="gene ID" value="TuG1812G0100002400.01"/>
</dbReference>
<accession>A0A8R7K0A4</accession>
<dbReference type="Gramene" id="TuG1812G0100002400.01.T02">
    <property type="protein sequence ID" value="TuG1812G0100002400.01.T02"/>
    <property type="gene ID" value="TuG1812G0100002400.01"/>
</dbReference>
<dbReference type="EnsemblPlants" id="TuG1812G0100002400.01.T01">
    <property type="protein sequence ID" value="TuG1812G0100002400.01.T01"/>
    <property type="gene ID" value="TuG1812G0100002400.01"/>
</dbReference>